<organism evidence="1 2">
    <name type="scientific">Moraxella catarrhalis</name>
    <name type="common">Branhamella catarrhalis</name>
    <dbReference type="NCBI Taxonomy" id="480"/>
    <lineage>
        <taxon>Bacteria</taxon>
        <taxon>Pseudomonadati</taxon>
        <taxon>Pseudomonadota</taxon>
        <taxon>Gammaproteobacteria</taxon>
        <taxon>Moraxellales</taxon>
        <taxon>Moraxellaceae</taxon>
        <taxon>Moraxella</taxon>
    </lineage>
</organism>
<sequence length="38" mass="4783">MRIPMIDFVQAIKFNTIENMDYTRWCIKKYADIRHTRY</sequence>
<evidence type="ECO:0000313" key="2">
    <source>
        <dbReference type="Proteomes" id="UP000078228"/>
    </source>
</evidence>
<comment type="caution">
    <text evidence="1">The sequence shown here is derived from an EMBL/GenBank/DDBJ whole genome shotgun (WGS) entry which is preliminary data.</text>
</comment>
<evidence type="ECO:0000313" key="1">
    <source>
        <dbReference type="EMBL" id="OAU95462.1"/>
    </source>
</evidence>
<proteinExistence type="predicted"/>
<protein>
    <submittedName>
        <fullName evidence="1">Uncharacterized protein</fullName>
    </submittedName>
</protein>
<name>A0A198UJP7_MORCA</name>
<dbReference type="EMBL" id="LXHC01000023">
    <property type="protein sequence ID" value="OAU95462.1"/>
    <property type="molecule type" value="Genomic_DNA"/>
</dbReference>
<dbReference type="Proteomes" id="UP000078228">
    <property type="component" value="Unassembled WGS sequence"/>
</dbReference>
<keyword evidence="2" id="KW-1185">Reference proteome</keyword>
<dbReference type="AlphaFoldDB" id="A0A198UJP7"/>
<gene>
    <name evidence="1" type="ORF">AO384_1391</name>
</gene>
<accession>A0A198UJP7</accession>
<reference evidence="1 2" key="1">
    <citation type="journal article" date="2016" name="Genome Biol. Evol.">
        <title>Comparative Genomic Analyses of the Moraxella catarrhalis Serosensitive and Seroresistant Lineages Demonstrate Their Independent Evolution.</title>
        <authorList>
            <person name="Earl J.P."/>
            <person name="de Vries S.P."/>
            <person name="Ahmed A."/>
            <person name="Powell E."/>
            <person name="Schultz M.P."/>
            <person name="Hermans P.W."/>
            <person name="Hill D.J."/>
            <person name="Zhou Z."/>
            <person name="Constantinidou C.I."/>
            <person name="Hu F.Z."/>
            <person name="Bootsma H.J."/>
            <person name="Ehrlich G.D."/>
        </authorList>
    </citation>
    <scope>NUCLEOTIDE SEQUENCE [LARGE SCALE GENOMIC DNA]</scope>
    <source>
        <strain evidence="1 2">Z7542</strain>
    </source>
</reference>